<proteinExistence type="predicted"/>
<dbReference type="Proteomes" id="UP000042738">
    <property type="component" value="Chromosome"/>
</dbReference>
<dbReference type="RefSeq" id="WP_152609040.1">
    <property type="nucleotide sequence ID" value="NZ_CP050855.1"/>
</dbReference>
<accession>A0A7D5SUC3</accession>
<dbReference type="EMBL" id="CP050855">
    <property type="protein sequence ID" value="QLH64080.1"/>
    <property type="molecule type" value="Genomic_DNA"/>
</dbReference>
<evidence type="ECO:0000313" key="1">
    <source>
        <dbReference type="EMBL" id="QLH64080.1"/>
    </source>
</evidence>
<gene>
    <name evidence="1" type="ORF">SYMBAF_15650</name>
</gene>
<name>A0A7D5SUC3_9GAMM</name>
<reference evidence="1 2" key="1">
    <citation type="journal article" date="2014" name="Genome Announc.">
        <title>Whole-Genome Sequence of Serratia symbiotica Strain CWBI-2.3T, a Free-Living Symbiont of the Black Bean Aphid Aphis fabae.</title>
        <authorList>
            <person name="Foray V."/>
            <person name="Grigorescu A.S."/>
            <person name="Sabri A."/>
            <person name="Haubruge E."/>
            <person name="Lognay G."/>
            <person name="Francis F."/>
            <person name="Fauconnier M.L."/>
            <person name="Hance T."/>
            <person name="Thonart P."/>
        </authorList>
    </citation>
    <scope>NUCLEOTIDE SEQUENCE [LARGE SCALE GENOMIC DNA]</scope>
    <source>
        <strain evidence="1">CWBI-2.3</strain>
    </source>
</reference>
<sequence length="86" mass="9544">MVECLADLTIFNLSGIHCLQIGVEIFSFELSLACTGVLDKTLCLLILRMTQISPPLFATLNGFWGGNFPVPAYSTNLRRLCAQFFQ</sequence>
<organism evidence="1 2">
    <name type="scientific">Serratia symbiotica</name>
    <dbReference type="NCBI Taxonomy" id="138074"/>
    <lineage>
        <taxon>Bacteria</taxon>
        <taxon>Pseudomonadati</taxon>
        <taxon>Pseudomonadota</taxon>
        <taxon>Gammaproteobacteria</taxon>
        <taxon>Enterobacterales</taxon>
        <taxon>Yersiniaceae</taxon>
        <taxon>Serratia</taxon>
    </lineage>
</organism>
<dbReference type="GeneID" id="93737916"/>
<protein>
    <submittedName>
        <fullName evidence="1">Uncharacterized protein</fullName>
    </submittedName>
</protein>
<dbReference type="AlphaFoldDB" id="A0A7D5SUC3"/>
<evidence type="ECO:0000313" key="2">
    <source>
        <dbReference type="Proteomes" id="UP000042738"/>
    </source>
</evidence>